<reference evidence="2" key="1">
    <citation type="journal article" date="2023" name="PLoS Negl. Trop. Dis.">
        <title>A genome sequence for Biomphalaria pfeifferi, the major vector snail for the human-infecting parasite Schistosoma mansoni.</title>
        <authorList>
            <person name="Bu L."/>
            <person name="Lu L."/>
            <person name="Laidemitt M.R."/>
            <person name="Zhang S.M."/>
            <person name="Mutuku M."/>
            <person name="Mkoji G."/>
            <person name="Steinauer M."/>
            <person name="Loker E.S."/>
        </authorList>
    </citation>
    <scope>NUCLEOTIDE SEQUENCE</scope>
    <source>
        <strain evidence="2">KasaAsao</strain>
    </source>
</reference>
<name>A0AAD8AWA5_BIOPF</name>
<feature type="compositionally biased region" description="Basic and acidic residues" evidence="1">
    <location>
        <begin position="116"/>
        <end position="131"/>
    </location>
</feature>
<feature type="compositionally biased region" description="Basic and acidic residues" evidence="1">
    <location>
        <begin position="138"/>
        <end position="166"/>
    </location>
</feature>
<protein>
    <submittedName>
        <fullName evidence="2">Uncharacterized protein</fullName>
    </submittedName>
</protein>
<evidence type="ECO:0000313" key="2">
    <source>
        <dbReference type="EMBL" id="KAK0043542.1"/>
    </source>
</evidence>
<comment type="caution">
    <text evidence="2">The sequence shown here is derived from an EMBL/GenBank/DDBJ whole genome shotgun (WGS) entry which is preliminary data.</text>
</comment>
<evidence type="ECO:0000256" key="1">
    <source>
        <dbReference type="SAM" id="MobiDB-lite"/>
    </source>
</evidence>
<dbReference type="EMBL" id="JASAOG010000214">
    <property type="protein sequence ID" value="KAK0043542.1"/>
    <property type="molecule type" value="Genomic_DNA"/>
</dbReference>
<feature type="region of interest" description="Disordered" evidence="1">
    <location>
        <begin position="102"/>
        <end position="182"/>
    </location>
</feature>
<dbReference type="AlphaFoldDB" id="A0AAD8AWA5"/>
<proteinExistence type="predicted"/>
<accession>A0AAD8AWA5</accession>
<reference evidence="2" key="2">
    <citation type="submission" date="2023-04" db="EMBL/GenBank/DDBJ databases">
        <authorList>
            <person name="Bu L."/>
            <person name="Lu L."/>
            <person name="Laidemitt M.R."/>
            <person name="Zhang S.M."/>
            <person name="Mutuku M."/>
            <person name="Mkoji G."/>
            <person name="Steinauer M."/>
            <person name="Loker E.S."/>
        </authorList>
    </citation>
    <scope>NUCLEOTIDE SEQUENCE</scope>
    <source>
        <strain evidence="2">KasaAsao</strain>
        <tissue evidence="2">Whole Snail</tissue>
    </source>
</reference>
<dbReference type="Proteomes" id="UP001233172">
    <property type="component" value="Unassembled WGS sequence"/>
</dbReference>
<organism evidence="2 3">
    <name type="scientific">Biomphalaria pfeifferi</name>
    <name type="common">Bloodfluke planorb</name>
    <name type="synonym">Freshwater snail</name>
    <dbReference type="NCBI Taxonomy" id="112525"/>
    <lineage>
        <taxon>Eukaryota</taxon>
        <taxon>Metazoa</taxon>
        <taxon>Spiralia</taxon>
        <taxon>Lophotrochozoa</taxon>
        <taxon>Mollusca</taxon>
        <taxon>Gastropoda</taxon>
        <taxon>Heterobranchia</taxon>
        <taxon>Euthyneura</taxon>
        <taxon>Panpulmonata</taxon>
        <taxon>Hygrophila</taxon>
        <taxon>Lymnaeoidea</taxon>
        <taxon>Planorbidae</taxon>
        <taxon>Biomphalaria</taxon>
    </lineage>
</organism>
<sequence>MQLIEKTPVVFVSLCASKISNGSHKFQAKLNELLSRNKLEIELIGDEINSFEELISKEYFHPVIWNIISTEKHDKLQVVKLHVQGLYMNWVMEFEKQIESHSRKTSHVGSSVDLSSRPDQKKKLNQETNKDKKSKSQSFKDKKSKPKDDYPSLEPKEACKNNQKKEQTKKKSTKKTKNPQMKAKFTWKYENEKMHSFDEFEKPIVDKLEKFFAVDTTPHKVLKGQIFHQYKSVDFLKMKLIEKKDDAPTTIIRCEVLKGK</sequence>
<evidence type="ECO:0000313" key="3">
    <source>
        <dbReference type="Proteomes" id="UP001233172"/>
    </source>
</evidence>
<feature type="compositionally biased region" description="Basic residues" evidence="1">
    <location>
        <begin position="167"/>
        <end position="177"/>
    </location>
</feature>
<gene>
    <name evidence="2" type="ORF">Bpfe_027008</name>
</gene>
<keyword evidence="3" id="KW-1185">Reference proteome</keyword>